<organism evidence="3 4">
    <name type="scientific">Mytilus edulis</name>
    <name type="common">Blue mussel</name>
    <dbReference type="NCBI Taxonomy" id="6550"/>
    <lineage>
        <taxon>Eukaryota</taxon>
        <taxon>Metazoa</taxon>
        <taxon>Spiralia</taxon>
        <taxon>Lophotrochozoa</taxon>
        <taxon>Mollusca</taxon>
        <taxon>Bivalvia</taxon>
        <taxon>Autobranchia</taxon>
        <taxon>Pteriomorphia</taxon>
        <taxon>Mytilida</taxon>
        <taxon>Mytiloidea</taxon>
        <taxon>Mytilidae</taxon>
        <taxon>Mytilinae</taxon>
        <taxon>Mytilus</taxon>
    </lineage>
</organism>
<accession>A0A8S3UII4</accession>
<dbReference type="InterPro" id="IPR047153">
    <property type="entry name" value="TRIM45/56/19-like"/>
</dbReference>
<gene>
    <name evidence="3" type="ORF">MEDL_57400</name>
</gene>
<evidence type="ECO:0000259" key="2">
    <source>
        <dbReference type="PROSITE" id="PS50119"/>
    </source>
</evidence>
<proteinExistence type="predicted"/>
<evidence type="ECO:0000256" key="1">
    <source>
        <dbReference type="PROSITE-ProRule" id="PRU00024"/>
    </source>
</evidence>
<dbReference type="PROSITE" id="PS50119">
    <property type="entry name" value="ZF_BBOX"/>
    <property type="match status" value="1"/>
</dbReference>
<dbReference type="PANTHER" id="PTHR25462">
    <property type="entry name" value="BONUS, ISOFORM C-RELATED"/>
    <property type="match status" value="1"/>
</dbReference>
<sequence length="315" mass="35602">MTQSEKFCKPCSRSGRSSVAAKHCHDCEETLCSDCFQIHDTFRPLRTHRITDLGGTGAHTFLRSKFCIEHPGSKMEYYCTAHVCLCCKSCIGDAHSSCGKIRPVGVASKGVKKSTEFNDFVKTIAIMKKKVFQLKEKKYQDKEDLCDNKAKIQKRIRKFKSNVLKRIHSIEIELMAEVDSVFSNIILEAENEVNIIDQQAEHINEMCNQYEYLEKNGTDSDFFVVLKSNSKNIAQNLEDLNVALKSPLAGRPWDITIVPDSDEAWVTIPESSCIQHVDADSMNVDPPIKVPKCYGITLVEDNIALGRWGRGCHYQ</sequence>
<dbReference type="AlphaFoldDB" id="A0A8S3UII4"/>
<keyword evidence="1" id="KW-0479">Metal-binding</keyword>
<feature type="domain" description="B box-type" evidence="2">
    <location>
        <begin position="3"/>
        <end position="53"/>
    </location>
</feature>
<dbReference type="GO" id="GO:0008270">
    <property type="term" value="F:zinc ion binding"/>
    <property type="evidence" value="ECO:0007669"/>
    <property type="project" value="UniProtKB-KW"/>
</dbReference>
<reference evidence="3" key="1">
    <citation type="submission" date="2021-03" db="EMBL/GenBank/DDBJ databases">
        <authorList>
            <person name="Bekaert M."/>
        </authorList>
    </citation>
    <scope>NUCLEOTIDE SEQUENCE</scope>
</reference>
<dbReference type="OrthoDB" id="6104655at2759"/>
<dbReference type="Proteomes" id="UP000683360">
    <property type="component" value="Unassembled WGS sequence"/>
</dbReference>
<name>A0A8S3UII4_MYTED</name>
<evidence type="ECO:0000313" key="4">
    <source>
        <dbReference type="Proteomes" id="UP000683360"/>
    </source>
</evidence>
<keyword evidence="1" id="KW-0862">Zinc</keyword>
<evidence type="ECO:0000313" key="3">
    <source>
        <dbReference type="EMBL" id="CAG2245382.1"/>
    </source>
</evidence>
<dbReference type="PANTHER" id="PTHR25462:SF296">
    <property type="entry name" value="MEIOTIC P26, ISOFORM F"/>
    <property type="match status" value="1"/>
</dbReference>
<dbReference type="SUPFAM" id="SSF57845">
    <property type="entry name" value="B-box zinc-binding domain"/>
    <property type="match status" value="1"/>
</dbReference>
<protein>
    <recommendedName>
        <fullName evidence="2">B box-type domain-containing protein</fullName>
    </recommendedName>
</protein>
<dbReference type="InterPro" id="IPR000315">
    <property type="entry name" value="Znf_B-box"/>
</dbReference>
<dbReference type="Gene3D" id="3.30.160.60">
    <property type="entry name" value="Classic Zinc Finger"/>
    <property type="match status" value="1"/>
</dbReference>
<dbReference type="EMBL" id="CAJPWZ010002769">
    <property type="protein sequence ID" value="CAG2245382.1"/>
    <property type="molecule type" value="Genomic_DNA"/>
</dbReference>
<comment type="caution">
    <text evidence="3">The sequence shown here is derived from an EMBL/GenBank/DDBJ whole genome shotgun (WGS) entry which is preliminary data.</text>
</comment>
<keyword evidence="1" id="KW-0863">Zinc-finger</keyword>
<keyword evidence="4" id="KW-1185">Reference proteome</keyword>